<keyword evidence="2" id="KW-0648">Protein biosynthesis</keyword>
<sequence length="166" mass="19258">MSNHYYVTHKGLNALCQKQKELSKEIERCTRAMGHSAKLDNDLRENPEFLQLRTKVTYELPNRVAELQNVIRQAKLIEDAEYLLNEDFYEVMPGMEVEMETEDGELRVHTLLGYEEGDPKKGIVSYLSPVGAELLNRTIGDEVELPMRGKLIRYEIINIKRSPYLE</sequence>
<dbReference type="PANTHER" id="PTHR30437">
    <property type="entry name" value="TRANSCRIPTION ELONGATION FACTOR GREA"/>
    <property type="match status" value="1"/>
</dbReference>
<keyword evidence="3" id="KW-1185">Reference proteome</keyword>
<dbReference type="PIRSF" id="PIRSF006092">
    <property type="entry name" value="GreA_GreB"/>
    <property type="match status" value="1"/>
</dbReference>
<dbReference type="InterPro" id="IPR036953">
    <property type="entry name" value="GreA/GreB_C_sf"/>
</dbReference>
<dbReference type="EMBL" id="CP140255">
    <property type="protein sequence ID" value="WQH11778.1"/>
    <property type="molecule type" value="Genomic_DNA"/>
</dbReference>
<reference evidence="2 3" key="1">
    <citation type="submission" date="2023-11" db="EMBL/GenBank/DDBJ databases">
        <title>MicrobeMod: A computational toolkit for identifying prokaryotic methylation and restriction-modification with nanopore sequencing.</title>
        <authorList>
            <person name="Crits-Christoph A."/>
            <person name="Kang S.C."/>
            <person name="Lee H."/>
            <person name="Ostrov N."/>
        </authorList>
    </citation>
    <scope>NUCLEOTIDE SEQUENCE [LARGE SCALE GENOMIC DNA]</scope>
    <source>
        <strain evidence="2 3">ATCC BAA-805</strain>
    </source>
</reference>
<dbReference type="InterPro" id="IPR023459">
    <property type="entry name" value="Tscrpt_elong_fac_GreA/B_fam"/>
</dbReference>
<dbReference type="InterPro" id="IPR018151">
    <property type="entry name" value="TF_GreA/GreB_CS"/>
</dbReference>
<dbReference type="Proteomes" id="UP001324794">
    <property type="component" value="Chromosome"/>
</dbReference>
<evidence type="ECO:0000259" key="1">
    <source>
        <dbReference type="Pfam" id="PF01272"/>
    </source>
</evidence>
<evidence type="ECO:0000313" key="3">
    <source>
        <dbReference type="Proteomes" id="UP001324794"/>
    </source>
</evidence>
<dbReference type="RefSeq" id="WP_223288985.1">
    <property type="nucleotide sequence ID" value="NZ_CP140255.1"/>
</dbReference>
<accession>A0ABZ0YJ64</accession>
<dbReference type="InterPro" id="IPR001437">
    <property type="entry name" value="Tscrpt_elong_fac_GreA/B_C"/>
</dbReference>
<dbReference type="PANTHER" id="PTHR30437:SF4">
    <property type="entry name" value="TRANSCRIPTION ELONGATION FACTOR GREA"/>
    <property type="match status" value="1"/>
</dbReference>
<evidence type="ECO:0000313" key="2">
    <source>
        <dbReference type="EMBL" id="WQH11778.1"/>
    </source>
</evidence>
<dbReference type="PROSITE" id="PS00830">
    <property type="entry name" value="GREAB_2"/>
    <property type="match status" value="1"/>
</dbReference>
<feature type="domain" description="Transcription elongation factor GreA/GreB C-terminal" evidence="1">
    <location>
        <begin position="90"/>
        <end position="160"/>
    </location>
</feature>
<dbReference type="Pfam" id="PF01272">
    <property type="entry name" value="GreA_GreB"/>
    <property type="match status" value="1"/>
</dbReference>
<dbReference type="GO" id="GO:0003746">
    <property type="term" value="F:translation elongation factor activity"/>
    <property type="evidence" value="ECO:0007669"/>
    <property type="project" value="UniProtKB-KW"/>
</dbReference>
<dbReference type="Gene3D" id="1.10.287.180">
    <property type="entry name" value="Transcription elongation factor, GreA/GreB, N-terminal domain"/>
    <property type="match status" value="1"/>
</dbReference>
<organism evidence="2 3">
    <name type="scientific">Vreelandella neptunia</name>
    <dbReference type="NCBI Taxonomy" id="115551"/>
    <lineage>
        <taxon>Bacteria</taxon>
        <taxon>Pseudomonadati</taxon>
        <taxon>Pseudomonadota</taxon>
        <taxon>Gammaproteobacteria</taxon>
        <taxon>Oceanospirillales</taxon>
        <taxon>Halomonadaceae</taxon>
        <taxon>Vreelandella</taxon>
    </lineage>
</organism>
<keyword evidence="2" id="KW-0251">Elongation factor</keyword>
<protein>
    <submittedName>
        <fullName evidence="2">GreA/GreB family elongation factor</fullName>
    </submittedName>
</protein>
<gene>
    <name evidence="2" type="ORF">SR894_16685</name>
</gene>
<proteinExistence type="predicted"/>
<name>A0ABZ0YJ64_9GAMM</name>
<dbReference type="Gene3D" id="3.10.50.30">
    <property type="entry name" value="Transcription elongation factor, GreA/GreB, C-terminal domain"/>
    <property type="match status" value="1"/>
</dbReference>
<dbReference type="SUPFAM" id="SSF54534">
    <property type="entry name" value="FKBP-like"/>
    <property type="match status" value="1"/>
</dbReference>
<dbReference type="InterPro" id="IPR036805">
    <property type="entry name" value="Tscrpt_elong_fac_GreA/B_N_sf"/>
</dbReference>